<evidence type="ECO:0000259" key="5">
    <source>
        <dbReference type="Pfam" id="PF05193"/>
    </source>
</evidence>
<dbReference type="PANTHER" id="PTHR11851:SF49">
    <property type="entry name" value="MITOCHONDRIAL-PROCESSING PEPTIDASE SUBUNIT ALPHA"/>
    <property type="match status" value="1"/>
</dbReference>
<evidence type="ECO:0000256" key="3">
    <source>
        <dbReference type="SAM" id="MobiDB-lite"/>
    </source>
</evidence>
<keyword evidence="7" id="KW-1185">Reference proteome</keyword>
<dbReference type="InterPro" id="IPR011249">
    <property type="entry name" value="Metalloenz_LuxS/M16"/>
</dbReference>
<dbReference type="InterPro" id="IPR050361">
    <property type="entry name" value="MPP/UQCRC_Complex"/>
</dbReference>
<evidence type="ECO:0000256" key="2">
    <source>
        <dbReference type="RuleBase" id="RU004447"/>
    </source>
</evidence>
<dbReference type="PROSITE" id="PS00143">
    <property type="entry name" value="INSULINASE"/>
    <property type="match status" value="1"/>
</dbReference>
<dbReference type="InterPro" id="IPR007863">
    <property type="entry name" value="Peptidase_M16_C"/>
</dbReference>
<protein>
    <submittedName>
        <fullName evidence="6">Pitrilysin family protein</fullName>
    </submittedName>
</protein>
<evidence type="ECO:0000259" key="4">
    <source>
        <dbReference type="Pfam" id="PF00675"/>
    </source>
</evidence>
<dbReference type="InterPro" id="IPR001431">
    <property type="entry name" value="Pept_M16_Zn_BS"/>
</dbReference>
<sequence length="450" mass="48995">MPRRPAVSPATQPLRRGRHSSEPSAAFRRTTLPGGLRVVTEYLPGVRSASVGVWVGVGSRDEGATVAGAAHFLEHLLFKSTPTRSAVDIAQAMDAVGGELNAFTAKEHTCYYAHVLDSDLALAVDLVSDVVLNGRCAASDVELERDVVLEEIAMRDDDPEDALADQFLAALFGDHPVGRPVIGSVQSVSSMTRAQLHSFHQRRYTPDRMVVAVAGNVDHDDVVKLVREHFGPRLVRGRHAIAPRKGAGRVTGRPRLTTVNRDAEQTHVFLGVRTPGRHWKQRWALSVLNTALGGGLSSRLFQQVRESRGLAYSVYSSLDTFSDAGALSVYAACLPERFDEVIRVTADVLAEVGRDGITETECRIAKGSLRGGLVLGLEDSSSRMHRIGRGELNYAEHRSIDRTLQELDEVTLAEVNAIARQLLTKPYGAAVLGPHTSKKSLPQQLRTMTR</sequence>
<evidence type="ECO:0000256" key="1">
    <source>
        <dbReference type="ARBA" id="ARBA00007261"/>
    </source>
</evidence>
<dbReference type="RefSeq" id="WP_285188513.1">
    <property type="nucleotide sequence ID" value="NZ_CP126981.1"/>
</dbReference>
<dbReference type="Pfam" id="PF00675">
    <property type="entry name" value="Peptidase_M16"/>
    <property type="match status" value="1"/>
</dbReference>
<evidence type="ECO:0000313" key="6">
    <source>
        <dbReference type="EMBL" id="WIM88353.1"/>
    </source>
</evidence>
<comment type="similarity">
    <text evidence="1 2">Belongs to the peptidase M16 family.</text>
</comment>
<dbReference type="InterPro" id="IPR011765">
    <property type="entry name" value="Pept_M16_N"/>
</dbReference>
<organism evidence="6 7">
    <name type="scientific">Candidatus Mycobacterium wuenschmannii</name>
    <dbReference type="NCBI Taxonomy" id="3027808"/>
    <lineage>
        <taxon>Bacteria</taxon>
        <taxon>Bacillati</taxon>
        <taxon>Actinomycetota</taxon>
        <taxon>Actinomycetes</taxon>
        <taxon>Mycobacteriales</taxon>
        <taxon>Mycobacteriaceae</taxon>
        <taxon>Mycobacterium</taxon>
    </lineage>
</organism>
<proteinExistence type="inferred from homology"/>
<dbReference type="Pfam" id="PF05193">
    <property type="entry name" value="Peptidase_M16_C"/>
    <property type="match status" value="1"/>
</dbReference>
<dbReference type="Proteomes" id="UP001236585">
    <property type="component" value="Chromosome"/>
</dbReference>
<reference evidence="6 7" key="1">
    <citation type="journal article" date="2023" name="Microbiol. Resour. Announc.">
        <title>Complete Genome Sequence of Mycobacterium wuenschmanii, a novel Nontuberculous Mycobacterium Isolated from a captive population of Amazon Milk Frogs.</title>
        <authorList>
            <person name="Hicks J."/>
            <person name="Zeineldin M."/>
            <person name="Ward H."/>
            <person name="Wuenschmann A."/>
            <person name="Camp P."/>
            <person name="Farrell D."/>
            <person name="Lehman K."/>
            <person name="Thacker T."/>
            <person name="Cuthbert E."/>
        </authorList>
    </citation>
    <scope>NUCLEOTIDE SEQUENCE [LARGE SCALE GENOMIC DNA]</scope>
    <source>
        <strain evidence="6 7">Wuenschmanii</strain>
    </source>
</reference>
<gene>
    <name evidence="6" type="ORF">PT015_02240</name>
</gene>
<accession>A0ABY8VXK1</accession>
<feature type="region of interest" description="Disordered" evidence="3">
    <location>
        <begin position="1"/>
        <end position="24"/>
    </location>
</feature>
<dbReference type="PANTHER" id="PTHR11851">
    <property type="entry name" value="METALLOPROTEASE"/>
    <property type="match status" value="1"/>
</dbReference>
<evidence type="ECO:0000313" key="7">
    <source>
        <dbReference type="Proteomes" id="UP001236585"/>
    </source>
</evidence>
<name>A0ABY8VXK1_9MYCO</name>
<feature type="domain" description="Peptidase M16 N-terminal" evidence="4">
    <location>
        <begin position="37"/>
        <end position="183"/>
    </location>
</feature>
<feature type="domain" description="Peptidase M16 C-terminal" evidence="5">
    <location>
        <begin position="190"/>
        <end position="367"/>
    </location>
</feature>
<dbReference type="EMBL" id="CP126981">
    <property type="protein sequence ID" value="WIM88353.1"/>
    <property type="molecule type" value="Genomic_DNA"/>
</dbReference>
<dbReference type="SUPFAM" id="SSF63411">
    <property type="entry name" value="LuxS/MPP-like metallohydrolase"/>
    <property type="match status" value="2"/>
</dbReference>
<dbReference type="Gene3D" id="3.30.830.10">
    <property type="entry name" value="Metalloenzyme, LuxS/M16 peptidase-like"/>
    <property type="match status" value="2"/>
</dbReference>